<keyword evidence="1" id="KW-0732">Signal</keyword>
<dbReference type="EMBL" id="JACASF010000020">
    <property type="protein sequence ID" value="KAF6414802.1"/>
    <property type="molecule type" value="Genomic_DNA"/>
</dbReference>
<keyword evidence="3" id="KW-1185">Reference proteome</keyword>
<name>A0A7J8CVL5_MOLMO</name>
<organism evidence="2 3">
    <name type="scientific">Molossus molossus</name>
    <name type="common">Pallas' mastiff bat</name>
    <name type="synonym">Vespertilio molossus</name>
    <dbReference type="NCBI Taxonomy" id="27622"/>
    <lineage>
        <taxon>Eukaryota</taxon>
        <taxon>Metazoa</taxon>
        <taxon>Chordata</taxon>
        <taxon>Craniata</taxon>
        <taxon>Vertebrata</taxon>
        <taxon>Euteleostomi</taxon>
        <taxon>Mammalia</taxon>
        <taxon>Eutheria</taxon>
        <taxon>Laurasiatheria</taxon>
        <taxon>Chiroptera</taxon>
        <taxon>Yangochiroptera</taxon>
        <taxon>Molossidae</taxon>
        <taxon>Molossus</taxon>
    </lineage>
</organism>
<dbReference type="InParanoid" id="A0A7J8CVL5"/>
<gene>
    <name evidence="2" type="ORF">HJG59_020246</name>
</gene>
<dbReference type="AlphaFoldDB" id="A0A7J8CVL5"/>
<evidence type="ECO:0000313" key="2">
    <source>
        <dbReference type="EMBL" id="KAF6414802.1"/>
    </source>
</evidence>
<evidence type="ECO:0000256" key="1">
    <source>
        <dbReference type="SAM" id="SignalP"/>
    </source>
</evidence>
<proteinExistence type="predicted"/>
<evidence type="ECO:0000313" key="3">
    <source>
        <dbReference type="Proteomes" id="UP000550707"/>
    </source>
</evidence>
<feature type="chain" id="PRO_5029773399" evidence="1">
    <location>
        <begin position="20"/>
        <end position="120"/>
    </location>
</feature>
<accession>A0A7J8CVL5</accession>
<feature type="signal peptide" evidence="1">
    <location>
        <begin position="1"/>
        <end position="19"/>
    </location>
</feature>
<reference evidence="2 3" key="1">
    <citation type="journal article" date="2020" name="Nature">
        <title>Six reference-quality genomes reveal evolution of bat adaptations.</title>
        <authorList>
            <person name="Jebb D."/>
            <person name="Huang Z."/>
            <person name="Pippel M."/>
            <person name="Hughes G.M."/>
            <person name="Lavrichenko K."/>
            <person name="Devanna P."/>
            <person name="Winkler S."/>
            <person name="Jermiin L.S."/>
            <person name="Skirmuntt E.C."/>
            <person name="Katzourakis A."/>
            <person name="Burkitt-Gray L."/>
            <person name="Ray D.A."/>
            <person name="Sullivan K.A.M."/>
            <person name="Roscito J.G."/>
            <person name="Kirilenko B.M."/>
            <person name="Davalos L.M."/>
            <person name="Corthals A.P."/>
            <person name="Power M.L."/>
            <person name="Jones G."/>
            <person name="Ransome R.D."/>
            <person name="Dechmann D.K.N."/>
            <person name="Locatelli A.G."/>
            <person name="Puechmaille S.J."/>
            <person name="Fedrigo O."/>
            <person name="Jarvis E.D."/>
            <person name="Hiller M."/>
            <person name="Vernes S.C."/>
            <person name="Myers E.W."/>
            <person name="Teeling E.C."/>
        </authorList>
    </citation>
    <scope>NUCLEOTIDE SEQUENCE [LARGE SCALE GENOMIC DNA]</scope>
    <source>
        <strain evidence="2">MMolMol1</strain>
        <tissue evidence="2">Muscle</tissue>
    </source>
</reference>
<comment type="caution">
    <text evidence="2">The sequence shown here is derived from an EMBL/GenBank/DDBJ whole genome shotgun (WGS) entry which is preliminary data.</text>
</comment>
<dbReference type="Proteomes" id="UP000550707">
    <property type="component" value="Unassembled WGS sequence"/>
</dbReference>
<sequence>MLLLIFSLKFLQFFHQIYLTRPTILYCSKSHPSQKDRTHFWTSWPPWEWSHELLTVQLHPKKTQQEPQRNDVFYESKAQPSTSRRLTTCFIEIMALCWWSGTKLQCLRGLPVSTCEEELV</sequence>
<protein>
    <submittedName>
        <fullName evidence="2">Uncharacterized protein</fullName>
    </submittedName>
</protein>